<evidence type="ECO:0000313" key="2">
    <source>
        <dbReference type="EMBL" id="KIQ71408.1"/>
    </source>
</evidence>
<dbReference type="Proteomes" id="UP000035100">
    <property type="component" value="Plasmid pWENMAR1"/>
</dbReference>
<keyword evidence="2" id="KW-0614">Plasmid</keyword>
<dbReference type="EMBL" id="AONG01000001">
    <property type="protein sequence ID" value="KIQ71408.1"/>
    <property type="molecule type" value="Genomic_DNA"/>
</dbReference>
<gene>
    <name evidence="2" type="ORF">Wenmar_04118</name>
</gene>
<accession>A0A0D0QK74</accession>
<dbReference type="InterPro" id="IPR012912">
    <property type="entry name" value="Plasmid_pRiA4b_Orf3-like"/>
</dbReference>
<reference evidence="2 3" key="1">
    <citation type="submission" date="2013-01" db="EMBL/GenBank/DDBJ databases">
        <authorList>
            <person name="Fiebig A."/>
            <person name="Goeker M."/>
            <person name="Klenk H.-P.P."/>
        </authorList>
    </citation>
    <scope>NUCLEOTIDE SEQUENCE [LARGE SCALE GENOMIC DNA]</scope>
    <source>
        <strain evidence="2 3">DSM 24838</strain>
        <plasmid evidence="2 3">pWENMAR1</plasmid>
    </source>
</reference>
<name>A0A0D0QK74_9RHOB</name>
<dbReference type="Gene3D" id="3.10.290.30">
    <property type="entry name" value="MM3350-like"/>
    <property type="match status" value="1"/>
</dbReference>
<sequence>MPMRHIEVPLKIRLGRLHEVIQAAMGWAGTHLRVPRR</sequence>
<dbReference type="Pfam" id="PF07929">
    <property type="entry name" value="PRiA4_ORF3"/>
    <property type="match status" value="1"/>
</dbReference>
<geneLocation type="plasmid" evidence="2 3">
    <name>pWENMAR1</name>
</geneLocation>
<evidence type="ECO:0000313" key="3">
    <source>
        <dbReference type="Proteomes" id="UP000035100"/>
    </source>
</evidence>
<evidence type="ECO:0000259" key="1">
    <source>
        <dbReference type="Pfam" id="PF07929"/>
    </source>
</evidence>
<protein>
    <submittedName>
        <fullName evidence="2">Cysteine-rich secretory protein family</fullName>
    </submittedName>
</protein>
<dbReference type="SUPFAM" id="SSF159941">
    <property type="entry name" value="MM3350-like"/>
    <property type="match status" value="1"/>
</dbReference>
<dbReference type="AlphaFoldDB" id="A0A0D0QK74"/>
<comment type="caution">
    <text evidence="2">The sequence shown here is derived from an EMBL/GenBank/DDBJ whole genome shotgun (WGS) entry which is preliminary data.</text>
</comment>
<feature type="domain" description="Plasmid pRiA4b Orf3-like" evidence="1">
    <location>
        <begin position="3"/>
        <end position="32"/>
    </location>
</feature>
<keyword evidence="3" id="KW-1185">Reference proteome</keyword>
<dbReference type="InterPro" id="IPR024047">
    <property type="entry name" value="MM3350-like_sf"/>
</dbReference>
<proteinExistence type="predicted"/>
<organism evidence="2 3">
    <name type="scientific">Wenxinia marina DSM 24838</name>
    <dbReference type="NCBI Taxonomy" id="1123501"/>
    <lineage>
        <taxon>Bacteria</taxon>
        <taxon>Pseudomonadati</taxon>
        <taxon>Pseudomonadota</taxon>
        <taxon>Alphaproteobacteria</taxon>
        <taxon>Rhodobacterales</taxon>
        <taxon>Roseobacteraceae</taxon>
        <taxon>Wenxinia</taxon>
    </lineage>
</organism>